<dbReference type="InterPro" id="IPR000847">
    <property type="entry name" value="LysR_HTH_N"/>
</dbReference>
<dbReference type="PROSITE" id="PS50931">
    <property type="entry name" value="HTH_LYSR"/>
    <property type="match status" value="1"/>
</dbReference>
<keyword evidence="3" id="KW-0238">DNA-binding</keyword>
<evidence type="ECO:0000256" key="3">
    <source>
        <dbReference type="ARBA" id="ARBA00023125"/>
    </source>
</evidence>
<dbReference type="Gene3D" id="3.40.190.290">
    <property type="match status" value="1"/>
</dbReference>
<sequence>MREILIRGTVAPTGTNFRGDTLNWDDLRFFLDLARTGKLTASARRLGVEHTTVARKVRALENTLGGQLLVRTQDGYTLTERGKRILESAEDMELAYSHITASVDENADVSGLVRIGCNEAYGTQILPGHIAQIMANYPALRVETLALPRVIPLQRNEADIVITIDRPERGPYIASKLQDYELGLYASSQYLSSRPTVISQSDLSEHDFIDYVSEMVLAKNVPKPAEYTAPGHIKYRSTSILGQMKAAESHLGIAILPTFIAEQSTLLRVLPDEIVLKKSYWITMHSSLRKVSRFITVFNQLRELARQGKHSAQTDP</sequence>
<dbReference type="GO" id="GO:0003677">
    <property type="term" value="F:DNA binding"/>
    <property type="evidence" value="ECO:0007669"/>
    <property type="project" value="UniProtKB-KW"/>
</dbReference>
<evidence type="ECO:0000256" key="1">
    <source>
        <dbReference type="ARBA" id="ARBA00009437"/>
    </source>
</evidence>
<organism evidence="6 7">
    <name type="scientific">Pseudomonas hunanensis</name>
    <dbReference type="NCBI Taxonomy" id="1247546"/>
    <lineage>
        <taxon>Bacteria</taxon>
        <taxon>Pseudomonadati</taxon>
        <taxon>Pseudomonadota</taxon>
        <taxon>Gammaproteobacteria</taxon>
        <taxon>Pseudomonadales</taxon>
        <taxon>Pseudomonadaceae</taxon>
        <taxon>Pseudomonas</taxon>
    </lineage>
</organism>
<dbReference type="InterPro" id="IPR058163">
    <property type="entry name" value="LysR-type_TF_proteobact-type"/>
</dbReference>
<dbReference type="PANTHER" id="PTHR30537:SF3">
    <property type="entry name" value="TRANSCRIPTIONAL REGULATORY PROTEIN"/>
    <property type="match status" value="1"/>
</dbReference>
<feature type="domain" description="HTH lysR-type" evidence="5">
    <location>
        <begin position="22"/>
        <end position="79"/>
    </location>
</feature>
<accession>A0ABD6N5W7</accession>
<dbReference type="SUPFAM" id="SSF53850">
    <property type="entry name" value="Periplasmic binding protein-like II"/>
    <property type="match status" value="1"/>
</dbReference>
<dbReference type="Pfam" id="PF03466">
    <property type="entry name" value="LysR_substrate"/>
    <property type="match status" value="1"/>
</dbReference>
<dbReference type="Gene3D" id="1.10.10.10">
    <property type="entry name" value="Winged helix-like DNA-binding domain superfamily/Winged helix DNA-binding domain"/>
    <property type="match status" value="1"/>
</dbReference>
<evidence type="ECO:0000256" key="4">
    <source>
        <dbReference type="ARBA" id="ARBA00023163"/>
    </source>
</evidence>
<keyword evidence="4" id="KW-0804">Transcription</keyword>
<dbReference type="InterPro" id="IPR036390">
    <property type="entry name" value="WH_DNA-bd_sf"/>
</dbReference>
<evidence type="ECO:0000313" key="7">
    <source>
        <dbReference type="Proteomes" id="UP000704738"/>
    </source>
</evidence>
<proteinExistence type="inferred from homology"/>
<keyword evidence="2" id="KW-0805">Transcription regulation</keyword>
<reference evidence="6 7" key="1">
    <citation type="submission" date="2018-06" db="EMBL/GenBank/DDBJ databases">
        <title>Bacteria isolated from soil of Wuhan.</title>
        <authorList>
            <person name="Xiang W."/>
            <person name="Huang C."/>
        </authorList>
    </citation>
    <scope>NUCLEOTIDE SEQUENCE [LARGE SCALE GENOMIC DNA]</scope>
    <source>
        <strain evidence="7">xwS4</strain>
    </source>
</reference>
<name>A0ABD6N5W7_9PSED</name>
<gene>
    <name evidence="6" type="ORF">DM819_06770</name>
</gene>
<protein>
    <submittedName>
        <fullName evidence="6">LysR family transcriptional regulator</fullName>
    </submittedName>
</protein>
<dbReference type="EMBL" id="QJRE01000096">
    <property type="protein sequence ID" value="NWL45577.1"/>
    <property type="molecule type" value="Genomic_DNA"/>
</dbReference>
<dbReference type="InterPro" id="IPR005119">
    <property type="entry name" value="LysR_subst-bd"/>
</dbReference>
<evidence type="ECO:0000313" key="6">
    <source>
        <dbReference type="EMBL" id="NWL45577.1"/>
    </source>
</evidence>
<evidence type="ECO:0000256" key="2">
    <source>
        <dbReference type="ARBA" id="ARBA00023015"/>
    </source>
</evidence>
<dbReference type="SUPFAM" id="SSF46785">
    <property type="entry name" value="Winged helix' DNA-binding domain"/>
    <property type="match status" value="1"/>
</dbReference>
<evidence type="ECO:0000259" key="5">
    <source>
        <dbReference type="PROSITE" id="PS50931"/>
    </source>
</evidence>
<dbReference type="AlphaFoldDB" id="A0ABD6N5W7"/>
<dbReference type="Pfam" id="PF00126">
    <property type="entry name" value="HTH_1"/>
    <property type="match status" value="1"/>
</dbReference>
<dbReference type="PANTHER" id="PTHR30537">
    <property type="entry name" value="HTH-TYPE TRANSCRIPTIONAL REGULATOR"/>
    <property type="match status" value="1"/>
</dbReference>
<dbReference type="InterPro" id="IPR036388">
    <property type="entry name" value="WH-like_DNA-bd_sf"/>
</dbReference>
<dbReference type="Proteomes" id="UP000704738">
    <property type="component" value="Unassembled WGS sequence"/>
</dbReference>
<comment type="caution">
    <text evidence="6">The sequence shown here is derived from an EMBL/GenBank/DDBJ whole genome shotgun (WGS) entry which is preliminary data.</text>
</comment>
<comment type="similarity">
    <text evidence="1">Belongs to the LysR transcriptional regulatory family.</text>
</comment>